<dbReference type="InterPro" id="IPR011049">
    <property type="entry name" value="Serralysin-like_metalloprot_C"/>
</dbReference>
<dbReference type="GO" id="GO:0016788">
    <property type="term" value="F:hydrolase activity, acting on ester bonds"/>
    <property type="evidence" value="ECO:0007669"/>
    <property type="project" value="InterPro"/>
</dbReference>
<dbReference type="PANTHER" id="PTHR22835:SF659">
    <property type="entry name" value="GDSL LIPASE_ACYLHYDROLASE, PUTATIVE (AFU_ORTHOLOGUE AFUA_2G00510)-RELATED"/>
    <property type="match status" value="1"/>
</dbReference>
<comment type="caution">
    <text evidence="2">The sequence shown here is derived from an EMBL/GenBank/DDBJ whole genome shotgun (WGS) entry which is preliminary data.</text>
</comment>
<dbReference type="InterPro" id="IPR036514">
    <property type="entry name" value="SGNH_hydro_sf"/>
</dbReference>
<dbReference type="SUPFAM" id="SSF51120">
    <property type="entry name" value="beta-Roll"/>
    <property type="match status" value="1"/>
</dbReference>
<dbReference type="SUPFAM" id="SSF52266">
    <property type="entry name" value="SGNH hydrolase"/>
    <property type="match status" value="1"/>
</dbReference>
<gene>
    <name evidence="2" type="ORF">IQ266_03810</name>
</gene>
<dbReference type="EMBL" id="JADEXQ010000008">
    <property type="protein sequence ID" value="MBE9028886.1"/>
    <property type="molecule type" value="Genomic_DNA"/>
</dbReference>
<name>A0A928VLM0_9CYAN</name>
<accession>A0A928VLM0</accession>
<keyword evidence="3" id="KW-1185">Reference proteome</keyword>
<dbReference type="InterPro" id="IPR001087">
    <property type="entry name" value="GDSL"/>
</dbReference>
<dbReference type="Gene3D" id="2.150.10.10">
    <property type="entry name" value="Serralysin-like metalloprotease, C-terminal"/>
    <property type="match status" value="1"/>
</dbReference>
<dbReference type="RefSeq" id="WP_264323709.1">
    <property type="nucleotide sequence ID" value="NZ_JADEXQ010000008.1"/>
</dbReference>
<dbReference type="PANTHER" id="PTHR22835">
    <property type="entry name" value="ZINC FINGER FYVE DOMAIN CONTAINING PROTEIN"/>
    <property type="match status" value="1"/>
</dbReference>
<dbReference type="Proteomes" id="UP000625316">
    <property type="component" value="Unassembled WGS sequence"/>
</dbReference>
<sequence>MSPLSGSVVTSARPVALPENVSGLGQLLNSLIGVDRAVVEVLLPALGDPLALTPVLAQLGSSLPPPVSAQLLAVYDDLLSQLPELLLDVSDIILRLPALDLRNPLTIDPDAAGQPFSQLVAFGDSLTDIGNVSGQLAALGVDFPPVPYSPGRLSNGPLWIEYVAEDLTATNQLVNPTPLNNAVLGARAGRNNVATLSVADALGGDVPPLLVPLFDQLPGVLEQVDLFADQVGVADPNALYLIWGGSNDFLTLPTEPIAAVTAVIDAVESIEQAIVTLAELGAKRIIVPNLANLGRTPIAIQQDLIPQATAFSTGFNLLLQGTLGTLEPDLDVDIIQVDVFSLVEAIAQQPSEFGFTNITDPLINILATGERVNPAEFAFMDGFHPTTAIHRLIADVVDRSLAAPTPGLVLPTTLNLAGQLVAESGFPASLVSLLEPVLDGLVATVDPPLIQPLPLPMDVPPDQFGIGEPATLQVGERPAPLFGNDGHDTLIGGAANHRIFGSDAAEKMIGGIGNDQIYANGGLDYIDSGSGFDEIWLGGAGKATVVLTVGDGYDTIVNYQAGSTRLKFTNPASLVFADSALGLMISQDDDLLAVVAHRTVADFGIPSAVFR</sequence>
<reference evidence="2" key="1">
    <citation type="submission" date="2020-10" db="EMBL/GenBank/DDBJ databases">
        <authorList>
            <person name="Castelo-Branco R."/>
            <person name="Eusebio N."/>
            <person name="Adriana R."/>
            <person name="Vieira A."/>
            <person name="Brugerolle De Fraissinette N."/>
            <person name="Rezende De Castro R."/>
            <person name="Schneider M.P."/>
            <person name="Vasconcelos V."/>
            <person name="Leao P.N."/>
        </authorList>
    </citation>
    <scope>NUCLEOTIDE SEQUENCE</scope>
    <source>
        <strain evidence="2">LEGE 11480</strain>
    </source>
</reference>
<comment type="similarity">
    <text evidence="1">Belongs to the 'GDSL' lipolytic enzyme family.</text>
</comment>
<evidence type="ECO:0000313" key="2">
    <source>
        <dbReference type="EMBL" id="MBE9028886.1"/>
    </source>
</evidence>
<dbReference type="AlphaFoldDB" id="A0A928VLM0"/>
<evidence type="ECO:0000256" key="1">
    <source>
        <dbReference type="ARBA" id="ARBA00008668"/>
    </source>
</evidence>
<organism evidence="2 3">
    <name type="scientific">Romeriopsis navalis LEGE 11480</name>
    <dbReference type="NCBI Taxonomy" id="2777977"/>
    <lineage>
        <taxon>Bacteria</taxon>
        <taxon>Bacillati</taxon>
        <taxon>Cyanobacteriota</taxon>
        <taxon>Cyanophyceae</taxon>
        <taxon>Leptolyngbyales</taxon>
        <taxon>Leptolyngbyaceae</taxon>
        <taxon>Romeriopsis</taxon>
        <taxon>Romeriopsis navalis</taxon>
    </lineage>
</organism>
<proteinExistence type="inferred from homology"/>
<dbReference type="CDD" id="cd01846">
    <property type="entry name" value="fatty_acyltransferase_like"/>
    <property type="match status" value="1"/>
</dbReference>
<protein>
    <submittedName>
        <fullName evidence="2">Uncharacterized protein</fullName>
    </submittedName>
</protein>
<dbReference type="Pfam" id="PF00657">
    <property type="entry name" value="Lipase_GDSL"/>
    <property type="match status" value="1"/>
</dbReference>
<dbReference type="Gene3D" id="3.40.50.1110">
    <property type="entry name" value="SGNH hydrolase"/>
    <property type="match status" value="1"/>
</dbReference>
<evidence type="ECO:0000313" key="3">
    <source>
        <dbReference type="Proteomes" id="UP000625316"/>
    </source>
</evidence>